<dbReference type="Proteomes" id="UP000002315">
    <property type="component" value="Chromosome"/>
</dbReference>
<dbReference type="PANTHER" id="PTHR41930:SF1">
    <property type="entry name" value="DEPHOSPHO-COA KINASE"/>
    <property type="match status" value="1"/>
</dbReference>
<dbReference type="HOGENOM" id="CLU_096329_1_0_2"/>
<evidence type="ECO:0000313" key="4">
    <source>
        <dbReference type="EMBL" id="ADP77456.1"/>
    </source>
</evidence>
<reference evidence="4 5" key="1">
    <citation type="journal article" date="2010" name="Stand. Genomic Sci.">
        <title>Complete genome sequence of Methanothermus fervidus type strain (V24S).</title>
        <authorList>
            <person name="Anderson I."/>
            <person name="Djao O.D."/>
            <person name="Misra M."/>
            <person name="Chertkov O."/>
            <person name="Nolan M."/>
            <person name="Lucas S."/>
            <person name="Lapidus A."/>
            <person name="Del Rio T.G."/>
            <person name="Tice H."/>
            <person name="Cheng J.F."/>
            <person name="Tapia R."/>
            <person name="Han C."/>
            <person name="Goodwin L."/>
            <person name="Pitluck S."/>
            <person name="Liolios K."/>
            <person name="Ivanova N."/>
            <person name="Mavromatis K."/>
            <person name="Mikhailova N."/>
            <person name="Pati A."/>
            <person name="Brambilla E."/>
            <person name="Chen A."/>
            <person name="Palaniappan K."/>
            <person name="Land M."/>
            <person name="Hauser L."/>
            <person name="Chang Y.J."/>
            <person name="Jeffries C.D."/>
            <person name="Sikorski J."/>
            <person name="Spring S."/>
            <person name="Rohde M."/>
            <person name="Eichinger K."/>
            <person name="Huber H."/>
            <person name="Wirth R."/>
            <person name="Goker M."/>
            <person name="Detter J.C."/>
            <person name="Woyke T."/>
            <person name="Bristow J."/>
            <person name="Eisen J.A."/>
            <person name="Markowitz V."/>
            <person name="Hugenholtz P."/>
            <person name="Klenk H.P."/>
            <person name="Kyrpides N.C."/>
        </authorList>
    </citation>
    <scope>NUCLEOTIDE SEQUENCE [LARGE SCALE GENOMIC DNA]</scope>
    <source>
        <strain evidence="5">ATCC 43054 / DSM 2088 / JCM 10308 / V24 S</strain>
    </source>
</reference>
<keyword evidence="1 3" id="KW-0547">Nucleotide-binding</keyword>
<evidence type="ECO:0000256" key="2">
    <source>
        <dbReference type="ARBA" id="ARBA00022840"/>
    </source>
</evidence>
<proteinExistence type="inferred from homology"/>
<evidence type="ECO:0000313" key="5">
    <source>
        <dbReference type="Proteomes" id="UP000002315"/>
    </source>
</evidence>
<dbReference type="KEGG" id="mfv:Mfer_0657"/>
<keyword evidence="2 3" id="KW-0067">ATP-binding</keyword>
<gene>
    <name evidence="4" type="ordered locus">Mfer_0657</name>
</gene>
<dbReference type="Pfam" id="PF13207">
    <property type="entry name" value="AAA_17"/>
    <property type="match status" value="1"/>
</dbReference>
<feature type="binding site" evidence="3">
    <location>
        <begin position="13"/>
        <end position="20"/>
    </location>
    <ligand>
        <name>ATP</name>
        <dbReference type="ChEBI" id="CHEBI:30616"/>
    </ligand>
</feature>
<keyword evidence="4" id="KW-0808">Transferase</keyword>
<accession>E3GYS4</accession>
<dbReference type="HAMAP" id="MF_01111">
    <property type="entry name" value="UPF0200"/>
    <property type="match status" value="1"/>
</dbReference>
<dbReference type="InterPro" id="IPR022970">
    <property type="entry name" value="NTP_hydrolase-rel"/>
</dbReference>
<keyword evidence="4" id="KW-0418">Kinase</keyword>
<dbReference type="EMBL" id="CP002278">
    <property type="protein sequence ID" value="ADP77456.1"/>
    <property type="molecule type" value="Genomic_DNA"/>
</dbReference>
<evidence type="ECO:0000256" key="1">
    <source>
        <dbReference type="ARBA" id="ARBA00022741"/>
    </source>
</evidence>
<keyword evidence="5" id="KW-1185">Reference proteome</keyword>
<dbReference type="InterPro" id="IPR027417">
    <property type="entry name" value="P-loop_NTPase"/>
</dbReference>
<dbReference type="Gene3D" id="3.40.50.300">
    <property type="entry name" value="P-loop containing nucleotide triphosphate hydrolases"/>
    <property type="match status" value="1"/>
</dbReference>
<dbReference type="AlphaFoldDB" id="E3GYS4"/>
<dbReference type="GO" id="GO:0005524">
    <property type="term" value="F:ATP binding"/>
    <property type="evidence" value="ECO:0007669"/>
    <property type="project" value="UniProtKB-UniRule"/>
</dbReference>
<sequence length="187" mass="21563">MKLRDIKVIGVVGLPGAGKGVVSHIAEDYGIKVVRMGDVIREEAKKMNESLGTASIKLREKYGKNVVAEICIEKIKEHYSRHGNGVYLVEGVRSPAEVKTFKKHFPKFRLLSIFATPKTRFKRLKKRNRADDADKFSKFEKRDKRELEFGIGSVIATSDYMIVNEGPLWKFREHVKKILEKWLDDEW</sequence>
<name>E3GYS4_METFV</name>
<dbReference type="GO" id="GO:0016301">
    <property type="term" value="F:kinase activity"/>
    <property type="evidence" value="ECO:0007669"/>
    <property type="project" value="UniProtKB-KW"/>
</dbReference>
<protein>
    <recommendedName>
        <fullName evidence="3">UPF0200 protein Mfer_0657</fullName>
    </recommendedName>
</protein>
<dbReference type="STRING" id="523846.Mfer_0657"/>
<organism evidence="4 5">
    <name type="scientific">Methanothermus fervidus (strain ATCC 43054 / DSM 2088 / JCM 10308 / V24 S)</name>
    <dbReference type="NCBI Taxonomy" id="523846"/>
    <lineage>
        <taxon>Archaea</taxon>
        <taxon>Methanobacteriati</taxon>
        <taxon>Methanobacteriota</taxon>
        <taxon>Methanomada group</taxon>
        <taxon>Methanobacteria</taxon>
        <taxon>Methanobacteriales</taxon>
        <taxon>Methanothermaceae</taxon>
        <taxon>Methanothermus</taxon>
    </lineage>
</organism>
<dbReference type="PANTHER" id="PTHR41930">
    <property type="entry name" value="UPF0200 PROTEIN MJ1399"/>
    <property type="match status" value="1"/>
</dbReference>
<evidence type="ECO:0000256" key="3">
    <source>
        <dbReference type="HAMAP-Rule" id="MF_01111"/>
    </source>
</evidence>
<comment type="similarity">
    <text evidence="3">Belongs to the UPF0200 family.</text>
</comment>
<dbReference type="SUPFAM" id="SSF52540">
    <property type="entry name" value="P-loop containing nucleoside triphosphate hydrolases"/>
    <property type="match status" value="1"/>
</dbReference>